<comment type="caution">
    <text evidence="6">The sequence shown here is derived from an EMBL/GenBank/DDBJ whole genome shotgun (WGS) entry which is preliminary data.</text>
</comment>
<dbReference type="OrthoDB" id="5966313at2759"/>
<dbReference type="Gene3D" id="2.10.25.10">
    <property type="entry name" value="Laminin"/>
    <property type="match status" value="2"/>
</dbReference>
<dbReference type="Gene3D" id="4.10.400.10">
    <property type="entry name" value="Low-density Lipoprotein Receptor"/>
    <property type="match status" value="1"/>
</dbReference>
<evidence type="ECO:0000259" key="5">
    <source>
        <dbReference type="SMART" id="SM00179"/>
    </source>
</evidence>
<evidence type="ECO:0000256" key="3">
    <source>
        <dbReference type="ARBA" id="ARBA00022737"/>
    </source>
</evidence>
<dbReference type="PANTHER" id="PTHR24034">
    <property type="entry name" value="EGF-LIKE DOMAIN-CONTAINING PROTEIN"/>
    <property type="match status" value="1"/>
</dbReference>
<gene>
    <name evidence="6" type="ORF">PXEA_LOCUS3696</name>
</gene>
<dbReference type="InterPro" id="IPR050751">
    <property type="entry name" value="ECM_structural_protein"/>
</dbReference>
<dbReference type="InterPro" id="IPR001881">
    <property type="entry name" value="EGF-like_Ca-bd_dom"/>
</dbReference>
<dbReference type="EMBL" id="CAAALY010008484">
    <property type="protein sequence ID" value="VEL10256.1"/>
    <property type="molecule type" value="Genomic_DNA"/>
</dbReference>
<dbReference type="InterPro" id="IPR036055">
    <property type="entry name" value="LDL_receptor-like_sf"/>
</dbReference>
<dbReference type="SUPFAM" id="SSF57424">
    <property type="entry name" value="LDL receptor-like module"/>
    <property type="match status" value="1"/>
</dbReference>
<keyword evidence="1" id="KW-0245">EGF-like domain</keyword>
<accession>A0A448WF58</accession>
<dbReference type="SMART" id="SM00179">
    <property type="entry name" value="EGF_CA"/>
    <property type="match status" value="2"/>
</dbReference>
<protein>
    <recommendedName>
        <fullName evidence="5">EGF-like calcium-binding domain-containing protein</fullName>
    </recommendedName>
</protein>
<dbReference type="Proteomes" id="UP000784294">
    <property type="component" value="Unassembled WGS sequence"/>
</dbReference>
<evidence type="ECO:0000256" key="2">
    <source>
        <dbReference type="ARBA" id="ARBA00022729"/>
    </source>
</evidence>
<dbReference type="CDD" id="cd00054">
    <property type="entry name" value="EGF_CA"/>
    <property type="match status" value="1"/>
</dbReference>
<keyword evidence="2" id="KW-0732">Signal</keyword>
<reference evidence="6" key="1">
    <citation type="submission" date="2018-11" db="EMBL/GenBank/DDBJ databases">
        <authorList>
            <consortium name="Pathogen Informatics"/>
        </authorList>
    </citation>
    <scope>NUCLEOTIDE SEQUENCE</scope>
</reference>
<dbReference type="SUPFAM" id="SSF57196">
    <property type="entry name" value="EGF/Laminin"/>
    <property type="match status" value="1"/>
</dbReference>
<proteinExistence type="predicted"/>
<dbReference type="AlphaFoldDB" id="A0A448WF58"/>
<organism evidence="6 7">
    <name type="scientific">Protopolystoma xenopodis</name>
    <dbReference type="NCBI Taxonomy" id="117903"/>
    <lineage>
        <taxon>Eukaryota</taxon>
        <taxon>Metazoa</taxon>
        <taxon>Spiralia</taxon>
        <taxon>Lophotrochozoa</taxon>
        <taxon>Platyhelminthes</taxon>
        <taxon>Monogenea</taxon>
        <taxon>Polyopisthocotylea</taxon>
        <taxon>Polystomatidea</taxon>
        <taxon>Polystomatidae</taxon>
        <taxon>Protopolystoma</taxon>
    </lineage>
</organism>
<evidence type="ECO:0000313" key="7">
    <source>
        <dbReference type="Proteomes" id="UP000784294"/>
    </source>
</evidence>
<evidence type="ECO:0000256" key="4">
    <source>
        <dbReference type="ARBA" id="ARBA00023157"/>
    </source>
</evidence>
<evidence type="ECO:0000313" key="6">
    <source>
        <dbReference type="EMBL" id="VEL10256.1"/>
    </source>
</evidence>
<keyword evidence="3" id="KW-0677">Repeat</keyword>
<dbReference type="PANTHER" id="PTHR24034:SF209">
    <property type="entry name" value="EGF-LIKE DOMAIN-CONTAINING PROTEIN"/>
    <property type="match status" value="1"/>
</dbReference>
<dbReference type="GO" id="GO:0005509">
    <property type="term" value="F:calcium ion binding"/>
    <property type="evidence" value="ECO:0007669"/>
    <property type="project" value="InterPro"/>
</dbReference>
<feature type="domain" description="EGF-like calcium-binding" evidence="5">
    <location>
        <begin position="92"/>
        <end position="149"/>
    </location>
</feature>
<feature type="domain" description="EGF-like calcium-binding" evidence="5">
    <location>
        <begin position="43"/>
        <end position="91"/>
    </location>
</feature>
<keyword evidence="7" id="KW-1185">Reference proteome</keyword>
<dbReference type="Pfam" id="PF14670">
    <property type="entry name" value="FXa_inhibition"/>
    <property type="match status" value="1"/>
</dbReference>
<name>A0A448WF58_9PLAT</name>
<sequence>MLTFDCSGTGHGPCFPLDQVCDDRPDCPNELDERPGLVDGACQLDACYPLEGRPICPDRCVNHWTHAYCPCPTGMRLVGSNESTGPLYICTDIDECTEALPVPLTIFKSTNGQQAWNHGHLCDHYCVNQPGGYSCTCQPGYVLESEVSDPSVVNSTGVMPTTWALAVPGSAVPNVPRAFGPIWPLPRNSRRCLAIGDKVLIVAIGLALSNYHLEAGTPQDMTDVGRLTVGIDFDFYEGRVSYF</sequence>
<keyword evidence="4" id="KW-1015">Disulfide bond</keyword>
<evidence type="ECO:0000256" key="1">
    <source>
        <dbReference type="ARBA" id="ARBA00022536"/>
    </source>
</evidence>